<dbReference type="AlphaFoldDB" id="A0A7G6YEG1"/>
<dbReference type="PROSITE" id="PS50932">
    <property type="entry name" value="HTH_LACI_2"/>
    <property type="match status" value="1"/>
</dbReference>
<dbReference type="KEGG" id="lse:F1C12_18310"/>
<dbReference type="PROSITE" id="PS00356">
    <property type="entry name" value="HTH_LACI_1"/>
    <property type="match status" value="1"/>
</dbReference>
<dbReference type="Pfam" id="PF00356">
    <property type="entry name" value="LacI"/>
    <property type="match status" value="1"/>
</dbReference>
<dbReference type="EMBL" id="CP043641">
    <property type="protein sequence ID" value="QNE36876.1"/>
    <property type="molecule type" value="Genomic_DNA"/>
</dbReference>
<dbReference type="Gene3D" id="1.10.260.40">
    <property type="entry name" value="lambda repressor-like DNA-binding domains"/>
    <property type="match status" value="1"/>
</dbReference>
<keyword evidence="2" id="KW-0238">DNA-binding</keyword>
<protein>
    <submittedName>
        <fullName evidence="5">LacI family transcriptional regulator</fullName>
    </submittedName>
</protein>
<gene>
    <name evidence="5" type="ORF">F1C12_18310</name>
</gene>
<dbReference type="Gene3D" id="3.40.50.2300">
    <property type="match status" value="2"/>
</dbReference>
<reference evidence="6" key="1">
    <citation type="submission" date="2019-09" db="EMBL/GenBank/DDBJ databases">
        <title>Antimicrobial potential of Antarctic Bacteria.</title>
        <authorList>
            <person name="Benaud N."/>
            <person name="Edwards R.J."/>
            <person name="Ferrari B.C."/>
        </authorList>
    </citation>
    <scope>NUCLEOTIDE SEQUENCE [LARGE SCALE GENOMIC DNA]</scope>
    <source>
        <strain evidence="6">INR9</strain>
    </source>
</reference>
<dbReference type="PANTHER" id="PTHR30146:SF153">
    <property type="entry name" value="LACTOSE OPERON REPRESSOR"/>
    <property type="match status" value="1"/>
</dbReference>
<organism evidence="5 6">
    <name type="scientific">Leifsonia shinshuensis</name>
    <dbReference type="NCBI Taxonomy" id="150026"/>
    <lineage>
        <taxon>Bacteria</taxon>
        <taxon>Bacillati</taxon>
        <taxon>Actinomycetota</taxon>
        <taxon>Actinomycetes</taxon>
        <taxon>Micrococcales</taxon>
        <taxon>Microbacteriaceae</taxon>
        <taxon>Leifsonia</taxon>
    </lineage>
</organism>
<dbReference type="SUPFAM" id="SSF47413">
    <property type="entry name" value="lambda repressor-like DNA-binding domains"/>
    <property type="match status" value="1"/>
</dbReference>
<dbReference type="CDD" id="cd01392">
    <property type="entry name" value="HTH_LacI"/>
    <property type="match status" value="1"/>
</dbReference>
<keyword evidence="3" id="KW-0804">Transcription</keyword>
<evidence type="ECO:0000256" key="1">
    <source>
        <dbReference type="ARBA" id="ARBA00023015"/>
    </source>
</evidence>
<feature type="domain" description="HTH lacI-type" evidence="4">
    <location>
        <begin position="4"/>
        <end position="58"/>
    </location>
</feature>
<evidence type="ECO:0000313" key="6">
    <source>
        <dbReference type="Proteomes" id="UP000515511"/>
    </source>
</evidence>
<dbReference type="Pfam" id="PF13377">
    <property type="entry name" value="Peripla_BP_3"/>
    <property type="match status" value="1"/>
</dbReference>
<dbReference type="PANTHER" id="PTHR30146">
    <property type="entry name" value="LACI-RELATED TRANSCRIPTIONAL REPRESSOR"/>
    <property type="match status" value="1"/>
</dbReference>
<evidence type="ECO:0000313" key="5">
    <source>
        <dbReference type="EMBL" id="QNE36876.1"/>
    </source>
</evidence>
<dbReference type="InterPro" id="IPR028082">
    <property type="entry name" value="Peripla_BP_I"/>
</dbReference>
<evidence type="ECO:0000259" key="4">
    <source>
        <dbReference type="PROSITE" id="PS50932"/>
    </source>
</evidence>
<name>A0A7G6YEG1_9MICO</name>
<dbReference type="CDD" id="cd01574">
    <property type="entry name" value="PBP1_LacI"/>
    <property type="match status" value="1"/>
</dbReference>
<evidence type="ECO:0000256" key="3">
    <source>
        <dbReference type="ARBA" id="ARBA00023163"/>
    </source>
</evidence>
<dbReference type="GO" id="GO:0003700">
    <property type="term" value="F:DNA-binding transcription factor activity"/>
    <property type="evidence" value="ECO:0007669"/>
    <property type="project" value="TreeGrafter"/>
</dbReference>
<accession>A0A7G6YEG1</accession>
<evidence type="ECO:0000256" key="2">
    <source>
        <dbReference type="ARBA" id="ARBA00023125"/>
    </source>
</evidence>
<dbReference type="InterPro" id="IPR046335">
    <property type="entry name" value="LacI/GalR-like_sensor"/>
</dbReference>
<proteinExistence type="predicted"/>
<dbReference type="SUPFAM" id="SSF53822">
    <property type="entry name" value="Periplasmic binding protein-like I"/>
    <property type="match status" value="1"/>
</dbReference>
<dbReference type="Proteomes" id="UP000515511">
    <property type="component" value="Chromosome"/>
</dbReference>
<dbReference type="InterPro" id="IPR010982">
    <property type="entry name" value="Lambda_DNA-bd_dom_sf"/>
</dbReference>
<dbReference type="SMART" id="SM00354">
    <property type="entry name" value="HTH_LACI"/>
    <property type="match status" value="1"/>
</dbReference>
<dbReference type="InterPro" id="IPR000843">
    <property type="entry name" value="HTH_LacI"/>
</dbReference>
<dbReference type="GO" id="GO:0000976">
    <property type="term" value="F:transcription cis-regulatory region binding"/>
    <property type="evidence" value="ECO:0007669"/>
    <property type="project" value="TreeGrafter"/>
</dbReference>
<keyword evidence="1" id="KW-0805">Transcription regulation</keyword>
<sequence>MKRATIYDVARQAGVSHQTVTRYLNGFEGIRPTTRAKVQAALEELNYRPNGAARWLRSRQSNRIGILAHRMELSGPGRIVAGATTAARSRGFVLDIASMDGEDGVSVDEALDVIMEHQIAGVFATAQTDVVRAAIAERGLDIPIAMDSAEGLSSTSLNPRSLPGALAADHLADLGHSRVAFVNGPRVWIAANQRREGFIDVAAQRGLQVVWEYEGDWSAESGYRSAQELPAEVTAVAVANDSMAIGLIYGLDERGVRVPEDVSVIGMDDSPESRFHLPPLSTVRLDFEGEGAYLMNMLIAKIEGGDIHEVPRYRLPELVARGSTAVVRPANARS</sequence>
<dbReference type="RefSeq" id="WP_185276303.1">
    <property type="nucleotide sequence ID" value="NZ_CP043641.1"/>
</dbReference>